<evidence type="ECO:0000313" key="2">
    <source>
        <dbReference type="Proteomes" id="UP000314294"/>
    </source>
</evidence>
<dbReference type="AlphaFoldDB" id="A0A4Z2FKV1"/>
<comment type="caution">
    <text evidence="1">The sequence shown here is derived from an EMBL/GenBank/DDBJ whole genome shotgun (WGS) entry which is preliminary data.</text>
</comment>
<accession>A0A4Z2FKV1</accession>
<dbReference type="EMBL" id="SRLO01001099">
    <property type="protein sequence ID" value="TNN41545.1"/>
    <property type="molecule type" value="Genomic_DNA"/>
</dbReference>
<keyword evidence="2" id="KW-1185">Reference proteome</keyword>
<name>A0A4Z2FKV1_9TELE</name>
<gene>
    <name evidence="1" type="ORF">EYF80_048286</name>
</gene>
<organism evidence="1 2">
    <name type="scientific">Liparis tanakae</name>
    <name type="common">Tanaka's snailfish</name>
    <dbReference type="NCBI Taxonomy" id="230148"/>
    <lineage>
        <taxon>Eukaryota</taxon>
        <taxon>Metazoa</taxon>
        <taxon>Chordata</taxon>
        <taxon>Craniata</taxon>
        <taxon>Vertebrata</taxon>
        <taxon>Euteleostomi</taxon>
        <taxon>Actinopterygii</taxon>
        <taxon>Neopterygii</taxon>
        <taxon>Teleostei</taxon>
        <taxon>Neoteleostei</taxon>
        <taxon>Acanthomorphata</taxon>
        <taxon>Eupercaria</taxon>
        <taxon>Perciformes</taxon>
        <taxon>Cottioidei</taxon>
        <taxon>Cottales</taxon>
        <taxon>Liparidae</taxon>
        <taxon>Liparis</taxon>
    </lineage>
</organism>
<evidence type="ECO:0000313" key="1">
    <source>
        <dbReference type="EMBL" id="TNN41545.1"/>
    </source>
</evidence>
<dbReference type="Proteomes" id="UP000314294">
    <property type="component" value="Unassembled WGS sequence"/>
</dbReference>
<sequence>MKFLVSTLLVVVVVVVVLFKSHGSFSAFTDISLRAISRRRFDRYGGRNCVRFKCRTIANTVFRANDGIHVQQLLQILLVSPN</sequence>
<proteinExistence type="predicted"/>
<reference evidence="1 2" key="1">
    <citation type="submission" date="2019-03" db="EMBL/GenBank/DDBJ databases">
        <title>First draft genome of Liparis tanakae, snailfish: a comprehensive survey of snailfish specific genes.</title>
        <authorList>
            <person name="Kim W."/>
            <person name="Song I."/>
            <person name="Jeong J.-H."/>
            <person name="Kim D."/>
            <person name="Kim S."/>
            <person name="Ryu S."/>
            <person name="Song J.Y."/>
            <person name="Lee S.K."/>
        </authorList>
    </citation>
    <scope>NUCLEOTIDE SEQUENCE [LARGE SCALE GENOMIC DNA]</scope>
    <source>
        <tissue evidence="1">Muscle</tissue>
    </source>
</reference>
<protein>
    <submittedName>
        <fullName evidence="1">Uncharacterized protein</fullName>
    </submittedName>
</protein>